<feature type="non-terminal residue" evidence="2">
    <location>
        <position position="1"/>
    </location>
</feature>
<feature type="compositionally biased region" description="Polar residues" evidence="1">
    <location>
        <begin position="22"/>
        <end position="42"/>
    </location>
</feature>
<organism evidence="2 3">
    <name type="scientific">Rotaria magnacalcarata</name>
    <dbReference type="NCBI Taxonomy" id="392030"/>
    <lineage>
        <taxon>Eukaryota</taxon>
        <taxon>Metazoa</taxon>
        <taxon>Spiralia</taxon>
        <taxon>Gnathifera</taxon>
        <taxon>Rotifera</taxon>
        <taxon>Eurotatoria</taxon>
        <taxon>Bdelloidea</taxon>
        <taxon>Philodinida</taxon>
        <taxon>Philodinidae</taxon>
        <taxon>Rotaria</taxon>
    </lineage>
</organism>
<evidence type="ECO:0000256" key="1">
    <source>
        <dbReference type="SAM" id="MobiDB-lite"/>
    </source>
</evidence>
<accession>A0A8S3JXK8</accession>
<sequence>RKTVPPPKTTHGIGSLVDASVRPSTTNEASTISALPRQQLSKPLTIKSKSNSDSENESSVPPVPSKAGPHPSNIDDKKRIIDQKLQEASLKGVKPTPNAVAQGFQHSRQPIVNQHHEDEDDDDDDDSQSFTTLHTNPPQKLANGHLPQVP</sequence>
<evidence type="ECO:0000313" key="2">
    <source>
        <dbReference type="EMBL" id="CAF5223296.1"/>
    </source>
</evidence>
<feature type="compositionally biased region" description="Low complexity" evidence="1">
    <location>
        <begin position="47"/>
        <end position="60"/>
    </location>
</feature>
<reference evidence="2" key="1">
    <citation type="submission" date="2021-02" db="EMBL/GenBank/DDBJ databases">
        <authorList>
            <person name="Nowell W R."/>
        </authorList>
    </citation>
    <scope>NUCLEOTIDE SEQUENCE</scope>
</reference>
<dbReference type="EMBL" id="CAJOBI010354767">
    <property type="protein sequence ID" value="CAF5223296.1"/>
    <property type="molecule type" value="Genomic_DNA"/>
</dbReference>
<feature type="compositionally biased region" description="Polar residues" evidence="1">
    <location>
        <begin position="128"/>
        <end position="138"/>
    </location>
</feature>
<dbReference type="AlphaFoldDB" id="A0A8S3JXK8"/>
<name>A0A8S3JXK8_9BILA</name>
<proteinExistence type="predicted"/>
<feature type="compositionally biased region" description="Acidic residues" evidence="1">
    <location>
        <begin position="118"/>
        <end position="127"/>
    </location>
</feature>
<dbReference type="Proteomes" id="UP000676336">
    <property type="component" value="Unassembled WGS sequence"/>
</dbReference>
<comment type="caution">
    <text evidence="2">The sequence shown here is derived from an EMBL/GenBank/DDBJ whole genome shotgun (WGS) entry which is preliminary data.</text>
</comment>
<evidence type="ECO:0000313" key="3">
    <source>
        <dbReference type="Proteomes" id="UP000676336"/>
    </source>
</evidence>
<protein>
    <submittedName>
        <fullName evidence="2">Uncharacterized protein</fullName>
    </submittedName>
</protein>
<feature type="compositionally biased region" description="Basic and acidic residues" evidence="1">
    <location>
        <begin position="73"/>
        <end position="85"/>
    </location>
</feature>
<feature type="non-terminal residue" evidence="2">
    <location>
        <position position="150"/>
    </location>
</feature>
<gene>
    <name evidence="2" type="ORF">SMN809_LOCUS83253</name>
</gene>
<feature type="region of interest" description="Disordered" evidence="1">
    <location>
        <begin position="1"/>
        <end position="150"/>
    </location>
</feature>